<dbReference type="SUPFAM" id="SSF111038">
    <property type="entry name" value="YjbQ-like"/>
    <property type="match status" value="1"/>
</dbReference>
<proteinExistence type="inferred from homology"/>
<comment type="similarity">
    <text evidence="1">Belongs to the UPF0047 family.</text>
</comment>
<dbReference type="NCBIfam" id="TIGR00149">
    <property type="entry name" value="TIGR00149_YjbQ"/>
    <property type="match status" value="1"/>
</dbReference>
<evidence type="ECO:0008006" key="4">
    <source>
        <dbReference type="Google" id="ProtNLM"/>
    </source>
</evidence>
<evidence type="ECO:0000313" key="3">
    <source>
        <dbReference type="Proteomes" id="UP000178085"/>
    </source>
</evidence>
<dbReference type="PIRSF" id="PIRSF004681">
    <property type="entry name" value="UCP004681"/>
    <property type="match status" value="1"/>
</dbReference>
<organism evidence="2 3">
    <name type="scientific">candidate division Kazan bacterium RIFCSPLOWO2_01_FULL_45_19</name>
    <dbReference type="NCBI Taxonomy" id="1798538"/>
    <lineage>
        <taxon>Bacteria</taxon>
        <taxon>Bacteria division Kazan-3B-28</taxon>
    </lineage>
</organism>
<evidence type="ECO:0000256" key="1">
    <source>
        <dbReference type="ARBA" id="ARBA00005534"/>
    </source>
</evidence>
<protein>
    <recommendedName>
        <fullName evidence="4">Secondary thiamine-phosphate synthase enzyme</fullName>
    </recommendedName>
</protein>
<dbReference type="Pfam" id="PF01894">
    <property type="entry name" value="YjbQ"/>
    <property type="match status" value="1"/>
</dbReference>
<gene>
    <name evidence="2" type="ORF">A3K51_03105</name>
</gene>
<dbReference type="InterPro" id="IPR035917">
    <property type="entry name" value="YjbQ-like_sf"/>
</dbReference>
<sequence length="131" mass="14849">MELTIHTQGQFDFVDITTEINGALKETNIQNGAVLICSRHTTASIVVNESEQGIKEDTINFWSRLIPPKGDYQHNQIRQDDNAHAHMLAMFLGPSVTLPIKRGVLDLGVWQRVFLVELDKSRERQVLVQVL</sequence>
<dbReference type="PANTHER" id="PTHR30615:SF8">
    <property type="entry name" value="UPF0047 PROTEIN C4A8.02C"/>
    <property type="match status" value="1"/>
</dbReference>
<name>A0A1F4NQQ6_UNCK3</name>
<accession>A0A1F4NQQ6</accession>
<comment type="caution">
    <text evidence="2">The sequence shown here is derived from an EMBL/GenBank/DDBJ whole genome shotgun (WGS) entry which is preliminary data.</text>
</comment>
<dbReference type="PANTHER" id="PTHR30615">
    <property type="entry name" value="UNCHARACTERIZED PROTEIN YJBQ-RELATED"/>
    <property type="match status" value="1"/>
</dbReference>
<dbReference type="Gene3D" id="2.60.120.460">
    <property type="entry name" value="YjbQ-like"/>
    <property type="match status" value="1"/>
</dbReference>
<dbReference type="InterPro" id="IPR001602">
    <property type="entry name" value="UPF0047_YjbQ-like"/>
</dbReference>
<reference evidence="2 3" key="1">
    <citation type="journal article" date="2016" name="Nat. Commun.">
        <title>Thousands of microbial genomes shed light on interconnected biogeochemical processes in an aquifer system.</title>
        <authorList>
            <person name="Anantharaman K."/>
            <person name="Brown C.T."/>
            <person name="Hug L.A."/>
            <person name="Sharon I."/>
            <person name="Castelle C.J."/>
            <person name="Probst A.J."/>
            <person name="Thomas B.C."/>
            <person name="Singh A."/>
            <person name="Wilkins M.J."/>
            <person name="Karaoz U."/>
            <person name="Brodie E.L."/>
            <person name="Williams K.H."/>
            <person name="Hubbard S.S."/>
            <person name="Banfield J.F."/>
        </authorList>
    </citation>
    <scope>NUCLEOTIDE SEQUENCE [LARGE SCALE GENOMIC DNA]</scope>
</reference>
<evidence type="ECO:0000313" key="2">
    <source>
        <dbReference type="EMBL" id="OGB73789.1"/>
    </source>
</evidence>
<dbReference type="AlphaFoldDB" id="A0A1F4NQQ6"/>
<dbReference type="Proteomes" id="UP000178085">
    <property type="component" value="Unassembled WGS sequence"/>
</dbReference>
<dbReference type="EMBL" id="METD01000001">
    <property type="protein sequence ID" value="OGB73789.1"/>
    <property type="molecule type" value="Genomic_DNA"/>
</dbReference>